<evidence type="ECO:0000313" key="4">
    <source>
        <dbReference type="Proteomes" id="UP000002588"/>
    </source>
</evidence>
<feature type="transmembrane region" description="Helical" evidence="1">
    <location>
        <begin position="343"/>
        <end position="363"/>
    </location>
</feature>
<feature type="domain" description="TIR" evidence="2">
    <location>
        <begin position="373"/>
        <end position="520"/>
    </location>
</feature>
<dbReference type="KEGG" id="azo:azo2597"/>
<dbReference type="Proteomes" id="UP000002588">
    <property type="component" value="Chromosome"/>
</dbReference>
<accession>A1K8Q9</accession>
<organism evidence="3 4">
    <name type="scientific">Azoarcus sp. (strain BH72)</name>
    <dbReference type="NCBI Taxonomy" id="418699"/>
    <lineage>
        <taxon>Bacteria</taxon>
        <taxon>Pseudomonadati</taxon>
        <taxon>Pseudomonadota</taxon>
        <taxon>Betaproteobacteria</taxon>
        <taxon>Rhodocyclales</taxon>
        <taxon>Zoogloeaceae</taxon>
        <taxon>Azoarcus</taxon>
    </lineage>
</organism>
<keyword evidence="1" id="KW-0472">Membrane</keyword>
<dbReference type="InterPro" id="IPR035897">
    <property type="entry name" value="Toll_tir_struct_dom_sf"/>
</dbReference>
<dbReference type="GO" id="GO:0007165">
    <property type="term" value="P:signal transduction"/>
    <property type="evidence" value="ECO:0007669"/>
    <property type="project" value="InterPro"/>
</dbReference>
<dbReference type="PROSITE" id="PS50104">
    <property type="entry name" value="TIR"/>
    <property type="match status" value="1"/>
</dbReference>
<dbReference type="Gene3D" id="3.40.50.10140">
    <property type="entry name" value="Toll/interleukin-1 receptor homology (TIR) domain"/>
    <property type="match status" value="1"/>
</dbReference>
<feature type="transmembrane region" description="Helical" evidence="1">
    <location>
        <begin position="20"/>
        <end position="39"/>
    </location>
</feature>
<dbReference type="eggNOG" id="COG2815">
    <property type="taxonomic scope" value="Bacteria"/>
</dbReference>
<evidence type="ECO:0000259" key="2">
    <source>
        <dbReference type="PROSITE" id="PS50104"/>
    </source>
</evidence>
<proteinExistence type="predicted"/>
<sequence length="531" mass="56100">MRALRPAMPPAARVEAARRLTRVAWGLLVVLAAVGHLWLVRLPFPADAALAPRLEAQPGERLVLLLPAAADPLLRASGDQVLELRLDRAHLSLATLALLRSAALDPPSDEGAFDWLAEPGERGGSRIHVALQAPTGVARVELFQQPDPERRQPYFELRAVGAELNAAMASIDPAAFVDGTPRADAPAVIGGAPRRLVGGGRTWPLPAALPLEFAIPDGAALRVHAVGADASPAGPPGARFVFGGSEGGGTLLPVRGAGVVDRDGRWRLLACSAPPRGPHWRGAAALASGPCDRGPASPTLTVAQLRVAPAGLGTELSGRAWLLSDGDALNAPLASRMRNEAPLLAAVAAGDLVLALGAGLPLYRALQRRRALRKADIFISYRRDDSIAEAALIARELATHFGPDRVFIDLDDIRPGDRFLQRITEIIGSCRALVVVIGPGWVDARRDGVRRLDDSRDVVRHEIVQALARGIAVVPVLVRGADLPRVEQLPAEVAGLMEHSALVVATARLREDVASLADALEPVLENADEET</sequence>
<evidence type="ECO:0000256" key="1">
    <source>
        <dbReference type="SAM" id="Phobius"/>
    </source>
</evidence>
<dbReference type="Pfam" id="PF13676">
    <property type="entry name" value="TIR_2"/>
    <property type="match status" value="1"/>
</dbReference>
<dbReference type="InterPro" id="IPR000157">
    <property type="entry name" value="TIR_dom"/>
</dbReference>
<name>A1K8Q9_AZOSB</name>
<dbReference type="AlphaFoldDB" id="A1K8Q9"/>
<evidence type="ECO:0000313" key="3">
    <source>
        <dbReference type="EMBL" id="CAL95214.1"/>
    </source>
</evidence>
<keyword evidence="4" id="KW-1185">Reference proteome</keyword>
<gene>
    <name evidence="3" type="ordered locus">azo2597</name>
</gene>
<keyword evidence="1" id="KW-0812">Transmembrane</keyword>
<dbReference type="STRING" id="62928.azo2597"/>
<reference evidence="3 4" key="1">
    <citation type="journal article" date="2006" name="Nat. Biotechnol.">
        <title>Complete genome of the mutualistic, N2-fixing grass endophyte Azoarcus sp. strain BH72.</title>
        <authorList>
            <person name="Krause A."/>
            <person name="Ramakumar A."/>
            <person name="Bartels D."/>
            <person name="Battistoni F."/>
            <person name="Bekel T."/>
            <person name="Boch J."/>
            <person name="Boehm M."/>
            <person name="Friedrich F."/>
            <person name="Hurek T."/>
            <person name="Krause L."/>
            <person name="Linke B."/>
            <person name="McHardy A.C."/>
            <person name="Sarkar A."/>
            <person name="Schneiker S."/>
            <person name="Syed A.A."/>
            <person name="Thauer R."/>
            <person name="Vorhoelter F.-J."/>
            <person name="Weidner S."/>
            <person name="Puehler A."/>
            <person name="Reinhold-Hurek B."/>
            <person name="Kaiser O."/>
            <person name="Goesmann A."/>
        </authorList>
    </citation>
    <scope>NUCLEOTIDE SEQUENCE [LARGE SCALE GENOMIC DNA]</scope>
    <source>
        <strain evidence="3 4">BH72</strain>
    </source>
</reference>
<dbReference type="SUPFAM" id="SSF52200">
    <property type="entry name" value="Toll/Interleukin receptor TIR domain"/>
    <property type="match status" value="1"/>
</dbReference>
<protein>
    <recommendedName>
        <fullName evidence="2">TIR domain-containing protein</fullName>
    </recommendedName>
</protein>
<dbReference type="EMBL" id="AM406670">
    <property type="protein sequence ID" value="CAL95214.1"/>
    <property type="molecule type" value="Genomic_DNA"/>
</dbReference>
<dbReference type="RefSeq" id="WP_011766324.1">
    <property type="nucleotide sequence ID" value="NC_008702.1"/>
</dbReference>
<keyword evidence="1" id="KW-1133">Transmembrane helix</keyword>
<dbReference type="HOGENOM" id="CLU_512558_0_0_4"/>